<name>A0A7V7RMJ7_9BACI</name>
<dbReference type="InterPro" id="IPR029058">
    <property type="entry name" value="AB_hydrolase_fold"/>
</dbReference>
<dbReference type="PANTHER" id="PTHR43798:SF31">
    <property type="entry name" value="AB HYDROLASE SUPERFAMILY PROTEIN YCLE"/>
    <property type="match status" value="1"/>
</dbReference>
<dbReference type="SUPFAM" id="SSF53474">
    <property type="entry name" value="alpha/beta-Hydrolases"/>
    <property type="match status" value="1"/>
</dbReference>
<protein>
    <submittedName>
        <fullName evidence="3">Alpha/beta hydrolase</fullName>
    </submittedName>
</protein>
<dbReference type="InterPro" id="IPR050266">
    <property type="entry name" value="AB_hydrolase_sf"/>
</dbReference>
<reference evidence="3 4" key="1">
    <citation type="journal article" date="2014" name="Arch. Microbiol.">
        <title>Bacillus mesophilum sp. nov., strain IITR-54T, a novel 4-chlorobiphenyl dechlorinating bacterium.</title>
        <authorList>
            <person name="Manickam N."/>
            <person name="Singh N.K."/>
            <person name="Bajaj A."/>
            <person name="Kumar R.M."/>
            <person name="Kaur G."/>
            <person name="Kaur N."/>
            <person name="Bala M."/>
            <person name="Kumar A."/>
            <person name="Mayilraj S."/>
        </authorList>
    </citation>
    <scope>NUCLEOTIDE SEQUENCE [LARGE SCALE GENOMIC DNA]</scope>
    <source>
        <strain evidence="3 4">IITR-54</strain>
    </source>
</reference>
<keyword evidence="1 3" id="KW-0378">Hydrolase</keyword>
<dbReference type="AlphaFoldDB" id="A0A7V7RMJ7"/>
<organism evidence="3 4">
    <name type="scientific">Bacillus mesophilum</name>
    <dbReference type="NCBI Taxonomy" id="1071718"/>
    <lineage>
        <taxon>Bacteria</taxon>
        <taxon>Bacillati</taxon>
        <taxon>Bacillota</taxon>
        <taxon>Bacilli</taxon>
        <taxon>Bacillales</taxon>
        <taxon>Bacillaceae</taxon>
        <taxon>Bacillus</taxon>
    </lineage>
</organism>
<dbReference type="InterPro" id="IPR000639">
    <property type="entry name" value="Epox_hydrolase-like"/>
</dbReference>
<dbReference type="Gene3D" id="3.40.50.1820">
    <property type="entry name" value="alpha/beta hydrolase"/>
    <property type="match status" value="1"/>
</dbReference>
<dbReference type="OrthoDB" id="9773293at2"/>
<evidence type="ECO:0000313" key="4">
    <source>
        <dbReference type="Proteomes" id="UP000441354"/>
    </source>
</evidence>
<dbReference type="PRINTS" id="PR00111">
    <property type="entry name" value="ABHYDROLASE"/>
</dbReference>
<dbReference type="PRINTS" id="PR00412">
    <property type="entry name" value="EPOXHYDRLASE"/>
</dbReference>
<dbReference type="PANTHER" id="PTHR43798">
    <property type="entry name" value="MONOACYLGLYCEROL LIPASE"/>
    <property type="match status" value="1"/>
</dbReference>
<accession>A0A7V7RMJ7</accession>
<dbReference type="EMBL" id="WBOT01000002">
    <property type="protein sequence ID" value="KAB2333552.1"/>
    <property type="molecule type" value="Genomic_DNA"/>
</dbReference>
<dbReference type="GO" id="GO:0016787">
    <property type="term" value="F:hydrolase activity"/>
    <property type="evidence" value="ECO:0007669"/>
    <property type="project" value="UniProtKB-KW"/>
</dbReference>
<dbReference type="RefSeq" id="WP_151572870.1">
    <property type="nucleotide sequence ID" value="NZ_WBOT01000002.1"/>
</dbReference>
<proteinExistence type="predicted"/>
<evidence type="ECO:0000313" key="3">
    <source>
        <dbReference type="EMBL" id="KAB2333552.1"/>
    </source>
</evidence>
<gene>
    <name evidence="3" type="ORF">F7732_05510</name>
</gene>
<sequence length="272" mass="31046">MGHYINTENNIQIYAEDIGEGQPVIFLHGWPLNHGMFEYQMNELPKHGFRFIGIDLRGYGKSNRPFNGYDYDTMADDLHEVIQKLDLKDAVLAGFSMGGPIALRYMSRYKSERISKLLLLSPAAPIFTKRDDYPFGMEKEEVDTLIDQLKTDRPHAIATFGEKFFEKKPSKEFQQWFLSMAVSSSSYGTIHSAIALRDEDLRNELSGIAAPTKILHGKKDQICPYDFSLQLADQLPNAKLVPFEESGHGVFHDEPEKYNKQILEFLQSSSLE</sequence>
<evidence type="ECO:0000259" key="2">
    <source>
        <dbReference type="Pfam" id="PF00561"/>
    </source>
</evidence>
<dbReference type="Proteomes" id="UP000441354">
    <property type="component" value="Unassembled WGS sequence"/>
</dbReference>
<feature type="domain" description="AB hydrolase-1" evidence="2">
    <location>
        <begin position="23"/>
        <end position="255"/>
    </location>
</feature>
<evidence type="ECO:0000256" key="1">
    <source>
        <dbReference type="ARBA" id="ARBA00022801"/>
    </source>
</evidence>
<dbReference type="Pfam" id="PF00561">
    <property type="entry name" value="Abhydrolase_1"/>
    <property type="match status" value="1"/>
</dbReference>
<dbReference type="InterPro" id="IPR000073">
    <property type="entry name" value="AB_hydrolase_1"/>
</dbReference>
<dbReference type="GO" id="GO:0016020">
    <property type="term" value="C:membrane"/>
    <property type="evidence" value="ECO:0007669"/>
    <property type="project" value="TreeGrafter"/>
</dbReference>
<keyword evidence="4" id="KW-1185">Reference proteome</keyword>
<comment type="caution">
    <text evidence="3">The sequence shown here is derived from an EMBL/GenBank/DDBJ whole genome shotgun (WGS) entry which is preliminary data.</text>
</comment>